<feature type="compositionally biased region" description="Basic and acidic residues" evidence="2">
    <location>
        <begin position="215"/>
        <end position="233"/>
    </location>
</feature>
<feature type="compositionally biased region" description="Basic and acidic residues" evidence="2">
    <location>
        <begin position="131"/>
        <end position="146"/>
    </location>
</feature>
<feature type="region of interest" description="Disordered" evidence="2">
    <location>
        <begin position="131"/>
        <end position="347"/>
    </location>
</feature>
<dbReference type="GO" id="GO:0003723">
    <property type="term" value="F:RNA binding"/>
    <property type="evidence" value="ECO:0007669"/>
    <property type="project" value="TreeGrafter"/>
</dbReference>
<comment type="caution">
    <text evidence="4">The sequence shown here is derived from an EMBL/GenBank/DDBJ whole genome shotgun (WGS) entry which is preliminary data.</text>
</comment>
<protein>
    <recommendedName>
        <fullName evidence="3">PWI domain-containing protein</fullName>
    </recommendedName>
</protein>
<feature type="compositionally biased region" description="Basic and acidic residues" evidence="2">
    <location>
        <begin position="285"/>
        <end position="300"/>
    </location>
</feature>
<feature type="domain" description="PWI" evidence="3">
    <location>
        <begin position="23"/>
        <end position="122"/>
    </location>
</feature>
<evidence type="ECO:0000256" key="1">
    <source>
        <dbReference type="ARBA" id="ARBA00022664"/>
    </source>
</evidence>
<dbReference type="Proteomes" id="UP000444721">
    <property type="component" value="Unassembled WGS sequence"/>
</dbReference>
<dbReference type="PANTHER" id="PTHR23148:SF0">
    <property type="entry name" value="SERINE_ARGININE REPETITIVE MATRIX PROTEIN 1"/>
    <property type="match status" value="1"/>
</dbReference>
<keyword evidence="1" id="KW-0507">mRNA processing</keyword>
<dbReference type="OMA" id="KICMDRV"/>
<dbReference type="InterPro" id="IPR002483">
    <property type="entry name" value="PWI_dom"/>
</dbReference>
<evidence type="ECO:0000313" key="4">
    <source>
        <dbReference type="EMBL" id="KAF0983835.1"/>
    </source>
</evidence>
<reference evidence="4 5" key="1">
    <citation type="journal article" date="2019" name="Sci. Rep.">
        <title>Nanopore sequencing improves the draft genome of the human pathogenic amoeba Naegleria fowleri.</title>
        <authorList>
            <person name="Liechti N."/>
            <person name="Schurch N."/>
            <person name="Bruggmann R."/>
            <person name="Wittwer M."/>
        </authorList>
    </citation>
    <scope>NUCLEOTIDE SEQUENCE [LARGE SCALE GENOMIC DNA]</scope>
    <source>
        <strain evidence="4 5">ATCC 30894</strain>
    </source>
</reference>
<dbReference type="RefSeq" id="XP_044568548.1">
    <property type="nucleotide sequence ID" value="XM_044711529.1"/>
</dbReference>
<feature type="compositionally biased region" description="Basic and acidic residues" evidence="2">
    <location>
        <begin position="253"/>
        <end position="271"/>
    </location>
</feature>
<dbReference type="VEuPathDB" id="AmoebaDB:FDP41_007750"/>
<evidence type="ECO:0000256" key="2">
    <source>
        <dbReference type="SAM" id="MobiDB-lite"/>
    </source>
</evidence>
<proteinExistence type="predicted"/>
<dbReference type="EMBL" id="VFQX01000004">
    <property type="protein sequence ID" value="KAF0983835.1"/>
    <property type="molecule type" value="Genomic_DNA"/>
</dbReference>
<dbReference type="SMART" id="SM00311">
    <property type="entry name" value="PWI"/>
    <property type="match status" value="1"/>
</dbReference>
<keyword evidence="5" id="KW-1185">Reference proteome</keyword>
<dbReference type="OrthoDB" id="163257at2759"/>
<dbReference type="PANTHER" id="PTHR23148">
    <property type="entry name" value="SERINE/ARGININE REGULATED NUCLEAR MATRIX PROTEIN"/>
    <property type="match status" value="1"/>
</dbReference>
<evidence type="ECO:0000259" key="3">
    <source>
        <dbReference type="PROSITE" id="PS51025"/>
    </source>
</evidence>
<feature type="compositionally biased region" description="Polar residues" evidence="2">
    <location>
        <begin position="181"/>
        <end position="214"/>
    </location>
</feature>
<evidence type="ECO:0000313" key="5">
    <source>
        <dbReference type="Proteomes" id="UP000444721"/>
    </source>
</evidence>
<dbReference type="VEuPathDB" id="AmoebaDB:NF0017150"/>
<gene>
    <name evidence="4" type="ORF">FDP41_007750</name>
</gene>
<dbReference type="InterPro" id="IPR052225">
    <property type="entry name" value="Ser/Arg_repetitive_matrix"/>
</dbReference>
<dbReference type="GeneID" id="68114968"/>
<dbReference type="VEuPathDB" id="AmoebaDB:NfTy_006110"/>
<name>A0A6A5CEX6_NAEFO</name>
<organism evidence="4 5">
    <name type="scientific">Naegleria fowleri</name>
    <name type="common">Brain eating amoeba</name>
    <dbReference type="NCBI Taxonomy" id="5763"/>
    <lineage>
        <taxon>Eukaryota</taxon>
        <taxon>Discoba</taxon>
        <taxon>Heterolobosea</taxon>
        <taxon>Tetramitia</taxon>
        <taxon>Eutetramitia</taxon>
        <taxon>Vahlkampfiidae</taxon>
        <taxon>Naegleria</taxon>
    </lineage>
</organism>
<dbReference type="Gene3D" id="1.20.1390.10">
    <property type="entry name" value="PWI domain"/>
    <property type="match status" value="1"/>
</dbReference>
<feature type="compositionally biased region" description="Basic residues" evidence="2">
    <location>
        <begin position="166"/>
        <end position="179"/>
    </location>
</feature>
<dbReference type="Pfam" id="PF01480">
    <property type="entry name" value="PWI"/>
    <property type="match status" value="1"/>
</dbReference>
<dbReference type="GO" id="GO:0048024">
    <property type="term" value="P:regulation of mRNA splicing, via spliceosome"/>
    <property type="evidence" value="ECO:0007669"/>
    <property type="project" value="TreeGrafter"/>
</dbReference>
<sequence length="367" mass="42318">MRGTASLEQDARFTNKDKQLVQTTKFPKGFDIKVDMSKVNLEVFKLWIHSKIEELTGSDDEMISEYAISMLQDSSPDPKQMQIQLAGFLTIDNAAIFMTELWKLLVEAQNSPSGVPQALLSLEMERLKKEQEEQEKISRKIQERIPNRYYNSTNKPSHHQQQQIRSSHHTIKHGRHHYRSLPSSSLNTSNRQHRYLNNTPPSASASVNANTQQDITREQKEGEKPSLGSERRLNASNSFDDQRDRPYTSGNRNRFEQHRGDFNSNPRRSEGKSPYSYNNFSAGDFYEKPLRKDRVEKSNADKTVSPPRKMPAHENQSQRRVPPPPPSSSEDSESDGDNYISERRKTVDEFDHLRKKVLASMQSNSKR</sequence>
<dbReference type="SUPFAM" id="SSF101233">
    <property type="entry name" value="PWI domain"/>
    <property type="match status" value="1"/>
</dbReference>
<dbReference type="AlphaFoldDB" id="A0A6A5CEX6"/>
<dbReference type="GO" id="GO:0006397">
    <property type="term" value="P:mRNA processing"/>
    <property type="evidence" value="ECO:0007669"/>
    <property type="project" value="UniProtKB-KW"/>
</dbReference>
<dbReference type="InterPro" id="IPR036483">
    <property type="entry name" value="PWI_dom_sf"/>
</dbReference>
<accession>A0A6A5CEX6</accession>
<dbReference type="PROSITE" id="PS51025">
    <property type="entry name" value="PWI"/>
    <property type="match status" value="1"/>
</dbReference>
<dbReference type="GO" id="GO:0005681">
    <property type="term" value="C:spliceosomal complex"/>
    <property type="evidence" value="ECO:0007669"/>
    <property type="project" value="TreeGrafter"/>
</dbReference>